<feature type="domain" description="Alpha galactosidase C-terminal" evidence="9">
    <location>
        <begin position="386"/>
        <end position="463"/>
    </location>
</feature>
<feature type="signal peptide" evidence="8">
    <location>
        <begin position="1"/>
        <end position="17"/>
    </location>
</feature>
<evidence type="ECO:0000256" key="6">
    <source>
        <dbReference type="ARBA" id="ARBA00023295"/>
    </source>
</evidence>
<evidence type="ECO:0000256" key="3">
    <source>
        <dbReference type="ARBA" id="ARBA00012755"/>
    </source>
</evidence>
<keyword evidence="6 7" id="KW-0326">Glycosidase</keyword>
<dbReference type="InterPro" id="IPR017853">
    <property type="entry name" value="GH"/>
</dbReference>
<dbReference type="InterPro" id="IPR013785">
    <property type="entry name" value="Aldolase_TIM"/>
</dbReference>
<evidence type="ECO:0000256" key="1">
    <source>
        <dbReference type="ARBA" id="ARBA00001255"/>
    </source>
</evidence>
<dbReference type="PANTHER" id="PTHR11452">
    <property type="entry name" value="ALPHA-GALACTOSIDASE/ALPHA-N-ACETYLGALACTOSAMINIDASE"/>
    <property type="match status" value="1"/>
</dbReference>
<comment type="caution">
    <text evidence="10">The sequence shown here is derived from an EMBL/GenBank/DDBJ whole genome shotgun (WGS) entry which is preliminary data.</text>
</comment>
<evidence type="ECO:0000256" key="5">
    <source>
        <dbReference type="ARBA" id="ARBA00022801"/>
    </source>
</evidence>
<evidence type="ECO:0000313" key="11">
    <source>
        <dbReference type="Proteomes" id="UP001189429"/>
    </source>
</evidence>
<proteinExistence type="inferred from homology"/>
<dbReference type="InterPro" id="IPR041233">
    <property type="entry name" value="Melibiase_C"/>
</dbReference>
<dbReference type="InterPro" id="IPR002241">
    <property type="entry name" value="Glyco_hydro_27"/>
</dbReference>
<evidence type="ECO:0000313" key="10">
    <source>
        <dbReference type="EMBL" id="CAK0910650.1"/>
    </source>
</evidence>
<dbReference type="InterPro" id="IPR013780">
    <property type="entry name" value="Glyco_hydro_b"/>
</dbReference>
<evidence type="ECO:0000256" key="7">
    <source>
        <dbReference type="RuleBase" id="RU361168"/>
    </source>
</evidence>
<evidence type="ECO:0000259" key="9">
    <source>
        <dbReference type="Pfam" id="PF17801"/>
    </source>
</evidence>
<name>A0ABN9YGG5_9DINO</name>
<evidence type="ECO:0000256" key="8">
    <source>
        <dbReference type="SAM" id="SignalP"/>
    </source>
</evidence>
<keyword evidence="4 8" id="KW-0732">Signal</keyword>
<dbReference type="PRINTS" id="PR00740">
    <property type="entry name" value="GLHYDRLASE27"/>
</dbReference>
<comment type="similarity">
    <text evidence="2 7">Belongs to the glycosyl hydrolase 27 family.</text>
</comment>
<dbReference type="SUPFAM" id="SSF51445">
    <property type="entry name" value="(Trans)glycosidases"/>
    <property type="match status" value="1"/>
</dbReference>
<dbReference type="Pfam" id="PF17801">
    <property type="entry name" value="Melibiase_C"/>
    <property type="match status" value="1"/>
</dbReference>
<keyword evidence="7" id="KW-1015">Disulfide bond</keyword>
<reference evidence="10" key="1">
    <citation type="submission" date="2023-10" db="EMBL/GenBank/DDBJ databases">
        <authorList>
            <person name="Chen Y."/>
            <person name="Shah S."/>
            <person name="Dougan E. K."/>
            <person name="Thang M."/>
            <person name="Chan C."/>
        </authorList>
    </citation>
    <scope>NUCLEOTIDE SEQUENCE [LARGE SCALE GENOMIC DNA]</scope>
</reference>
<gene>
    <name evidence="10" type="ORF">PCOR1329_LOCUS84772</name>
</gene>
<dbReference type="EMBL" id="CAUYUJ010022437">
    <property type="protein sequence ID" value="CAK0910650.1"/>
    <property type="molecule type" value="Genomic_DNA"/>
</dbReference>
<dbReference type="Gene3D" id="2.60.40.1180">
    <property type="entry name" value="Golgi alpha-mannosidase II"/>
    <property type="match status" value="1"/>
</dbReference>
<feature type="chain" id="PRO_5045469952" description="Alpha-galactosidase" evidence="8">
    <location>
        <begin position="18"/>
        <end position="478"/>
    </location>
</feature>
<keyword evidence="5 7" id="KW-0378">Hydrolase</keyword>
<organism evidence="10 11">
    <name type="scientific">Prorocentrum cordatum</name>
    <dbReference type="NCBI Taxonomy" id="2364126"/>
    <lineage>
        <taxon>Eukaryota</taxon>
        <taxon>Sar</taxon>
        <taxon>Alveolata</taxon>
        <taxon>Dinophyceae</taxon>
        <taxon>Prorocentrales</taxon>
        <taxon>Prorocentraceae</taxon>
        <taxon>Prorocentrum</taxon>
    </lineage>
</organism>
<accession>A0ABN9YGG5</accession>
<dbReference type="PANTHER" id="PTHR11452:SF33">
    <property type="entry name" value="ALPHA-GALACTOSIDASE 2"/>
    <property type="match status" value="1"/>
</dbReference>
<comment type="catalytic activity">
    <reaction evidence="1 7">
        <text>Hydrolysis of terminal, non-reducing alpha-D-galactose residues in alpha-D-galactosides, including galactose oligosaccharides, galactomannans and galactolipids.</text>
        <dbReference type="EC" id="3.2.1.22"/>
    </reaction>
</comment>
<evidence type="ECO:0000256" key="2">
    <source>
        <dbReference type="ARBA" id="ARBA00009743"/>
    </source>
</evidence>
<evidence type="ECO:0000256" key="4">
    <source>
        <dbReference type="ARBA" id="ARBA00022729"/>
    </source>
</evidence>
<dbReference type="Gene3D" id="3.20.20.70">
    <property type="entry name" value="Aldolase class I"/>
    <property type="match status" value="1"/>
</dbReference>
<keyword evidence="11" id="KW-1185">Reference proteome</keyword>
<dbReference type="SUPFAM" id="SSF51011">
    <property type="entry name" value="Glycosyl hydrolase domain"/>
    <property type="match status" value="1"/>
</dbReference>
<sequence>MMTSLLLHVASAGFAAAARLGEAPPMGWRSWNAFQLEVGADKMHRQAVALASRLPSKGPSFGTLLSLGFRDVGVDDGWQDCGAGYNGTFHSEAGITLVNTSRFDNLSDMTSRARSLGVSMGWYLNNCWCSELGRIPGGHGNAVDDLRLIVGAGFASVKIDGCGPAHGMELWTDALKYVGAEGALLVENCGNNRKLEDVWSPEEGLPSEGNPLPVWVPASPDDVRGEKCEGFQTYRVSRDISPQFFSTMWNLQQMLPFLGEEPLSRPGCWAYPDMLQVANQLSFQESRSHFGAWCVTSSPLVLGFDLTNTTVFDEVYSIVGNELAISVDQSWAGHPGRLVKQSPDSITVEVAHTADAALADQSCRYPVGNVDTFGTPRCERTTLPRWQVWSKPMPDAAVAVFFVNIGDAPLEKISVSLAELTIDSKQEVVVTDIWKQEAGVQRIPPGGELSVSGLPSHDSAFFLLEPVVKYDMGRTVAV</sequence>
<dbReference type="EC" id="3.2.1.22" evidence="3 7"/>
<dbReference type="Proteomes" id="UP001189429">
    <property type="component" value="Unassembled WGS sequence"/>
</dbReference>
<protein>
    <recommendedName>
        <fullName evidence="3 7">Alpha-galactosidase</fullName>
        <ecNumber evidence="3 7">3.2.1.22</ecNumber>
    </recommendedName>
    <alternativeName>
        <fullName evidence="7">Melibiase</fullName>
    </alternativeName>
</protein>